<feature type="region of interest" description="Disordered" evidence="11">
    <location>
        <begin position="200"/>
        <end position="220"/>
    </location>
</feature>
<reference evidence="12" key="1">
    <citation type="submission" date="2020-03" db="EMBL/GenBank/DDBJ databases">
        <title>Melopsittacus undulatus (budgerigar) genome, bMelUnd1, maternal haplotype with Z.</title>
        <authorList>
            <person name="Gedman G."/>
            <person name="Mountcastle J."/>
            <person name="Haase B."/>
            <person name="Formenti G."/>
            <person name="Wright T."/>
            <person name="Apodaca J."/>
            <person name="Pelan S."/>
            <person name="Chow W."/>
            <person name="Rhie A."/>
            <person name="Howe K."/>
            <person name="Fedrigo O."/>
            <person name="Jarvis E.D."/>
        </authorList>
    </citation>
    <scope>NUCLEOTIDE SEQUENCE [LARGE SCALE GENOMIC DNA]</scope>
</reference>
<dbReference type="Ensembl" id="ENSMUNT00000034589.1">
    <property type="protein sequence ID" value="ENSMUNP00000026103.1"/>
    <property type="gene ID" value="ENSMUNG00000018152.1"/>
</dbReference>
<keyword evidence="4" id="KW-0677">Repeat</keyword>
<dbReference type="PROSITE" id="PS50097">
    <property type="entry name" value="BTB"/>
    <property type="match status" value="1"/>
</dbReference>
<evidence type="ECO:0000256" key="6">
    <source>
        <dbReference type="ARBA" id="ARBA00022833"/>
    </source>
</evidence>
<evidence type="ECO:0000256" key="10">
    <source>
        <dbReference type="ARBA" id="ARBA00023242"/>
    </source>
</evidence>
<evidence type="ECO:0000256" key="5">
    <source>
        <dbReference type="ARBA" id="ARBA00022771"/>
    </source>
</evidence>
<dbReference type="SUPFAM" id="SSF54695">
    <property type="entry name" value="POZ domain"/>
    <property type="match status" value="1"/>
</dbReference>
<evidence type="ECO:0000313" key="13">
    <source>
        <dbReference type="Proteomes" id="UP000694405"/>
    </source>
</evidence>
<protein>
    <submittedName>
        <fullName evidence="12">Uncharacterized protein</fullName>
    </submittedName>
</protein>
<evidence type="ECO:0000256" key="8">
    <source>
        <dbReference type="ARBA" id="ARBA00023125"/>
    </source>
</evidence>
<sequence length="279" mass="30503">MSSCTPLLRFHLPGHASASLRRITRLRSEERFCDVTIVARSLRFRGHRVVLAASSPFLRDQFLLHPGAELRLAPGAHRAAVLADLLLSCYTGDLVIAKAEMLDYLAAASFLQMEHVVERCRGVLAKVVAVPGTKVGYGDGDDDRFMACPVPKLGYGEEDEDDGFIASPLPKPGYGHKDEDDGFIASPLAKLGYGDKDNDDRFITSPLPKPGYGDDDDDSDTDVCIVKVEPAPLRRRGRHHQDTGKPPAPVRGRRRHYGGVTGVVKARYSRDGDGVVIFP</sequence>
<keyword evidence="6" id="KW-0862">Zinc</keyword>
<feature type="region of interest" description="Disordered" evidence="11">
    <location>
        <begin position="232"/>
        <end position="258"/>
    </location>
</feature>
<comment type="function">
    <text evidence="1">May be involved in transcriptional regulation.</text>
</comment>
<evidence type="ECO:0000256" key="11">
    <source>
        <dbReference type="SAM" id="MobiDB-lite"/>
    </source>
</evidence>
<dbReference type="PANTHER" id="PTHR46105">
    <property type="entry name" value="AGAP004733-PA"/>
    <property type="match status" value="1"/>
</dbReference>
<evidence type="ECO:0000256" key="9">
    <source>
        <dbReference type="ARBA" id="ARBA00023163"/>
    </source>
</evidence>
<keyword evidence="5" id="KW-0863">Zinc-finger</keyword>
<evidence type="ECO:0000256" key="2">
    <source>
        <dbReference type="ARBA" id="ARBA00004123"/>
    </source>
</evidence>
<evidence type="ECO:0000256" key="4">
    <source>
        <dbReference type="ARBA" id="ARBA00022737"/>
    </source>
</evidence>
<evidence type="ECO:0000256" key="3">
    <source>
        <dbReference type="ARBA" id="ARBA00022723"/>
    </source>
</evidence>
<dbReference type="GO" id="GO:0000978">
    <property type="term" value="F:RNA polymerase II cis-regulatory region sequence-specific DNA binding"/>
    <property type="evidence" value="ECO:0007669"/>
    <property type="project" value="TreeGrafter"/>
</dbReference>
<keyword evidence="7" id="KW-0805">Transcription regulation</keyword>
<dbReference type="InterPro" id="IPR000210">
    <property type="entry name" value="BTB/POZ_dom"/>
</dbReference>
<dbReference type="Pfam" id="PF00651">
    <property type="entry name" value="BTB"/>
    <property type="match status" value="1"/>
</dbReference>
<keyword evidence="13" id="KW-1185">Reference proteome</keyword>
<comment type="subcellular location">
    <subcellularLocation>
        <location evidence="2">Nucleus</location>
    </subcellularLocation>
</comment>
<dbReference type="AlphaFoldDB" id="A0A8V5GCG5"/>
<name>A0A8V5GCG5_MELUD</name>
<reference evidence="12" key="3">
    <citation type="submission" date="2025-09" db="UniProtKB">
        <authorList>
            <consortium name="Ensembl"/>
        </authorList>
    </citation>
    <scope>IDENTIFICATION</scope>
</reference>
<organism evidence="12 13">
    <name type="scientific">Melopsittacus undulatus</name>
    <name type="common">Budgerigar</name>
    <name type="synonym">Psittacus undulatus</name>
    <dbReference type="NCBI Taxonomy" id="13146"/>
    <lineage>
        <taxon>Eukaryota</taxon>
        <taxon>Metazoa</taxon>
        <taxon>Chordata</taxon>
        <taxon>Craniata</taxon>
        <taxon>Vertebrata</taxon>
        <taxon>Euteleostomi</taxon>
        <taxon>Archelosauria</taxon>
        <taxon>Archosauria</taxon>
        <taxon>Dinosauria</taxon>
        <taxon>Saurischia</taxon>
        <taxon>Theropoda</taxon>
        <taxon>Coelurosauria</taxon>
        <taxon>Aves</taxon>
        <taxon>Neognathae</taxon>
        <taxon>Neoaves</taxon>
        <taxon>Telluraves</taxon>
        <taxon>Australaves</taxon>
        <taxon>Psittaciformes</taxon>
        <taxon>Psittaculidae</taxon>
        <taxon>Melopsittacus</taxon>
    </lineage>
</organism>
<dbReference type="Gene3D" id="3.30.710.10">
    <property type="entry name" value="Potassium Channel Kv1.1, Chain A"/>
    <property type="match status" value="1"/>
</dbReference>
<evidence type="ECO:0000256" key="1">
    <source>
        <dbReference type="ARBA" id="ARBA00003767"/>
    </source>
</evidence>
<proteinExistence type="predicted"/>
<keyword evidence="8" id="KW-0238">DNA-binding</keyword>
<dbReference type="InterPro" id="IPR011333">
    <property type="entry name" value="SKP1/BTB/POZ_sf"/>
</dbReference>
<evidence type="ECO:0000256" key="7">
    <source>
        <dbReference type="ARBA" id="ARBA00023015"/>
    </source>
</evidence>
<reference evidence="12" key="2">
    <citation type="submission" date="2025-08" db="UniProtKB">
        <authorList>
            <consortium name="Ensembl"/>
        </authorList>
    </citation>
    <scope>IDENTIFICATION</scope>
</reference>
<keyword evidence="10" id="KW-0539">Nucleus</keyword>
<dbReference type="GO" id="GO:0000981">
    <property type="term" value="F:DNA-binding transcription factor activity, RNA polymerase II-specific"/>
    <property type="evidence" value="ECO:0007669"/>
    <property type="project" value="TreeGrafter"/>
</dbReference>
<keyword evidence="9" id="KW-0804">Transcription</keyword>
<dbReference type="Proteomes" id="UP000694405">
    <property type="component" value="Unassembled WGS sequence"/>
</dbReference>
<keyword evidence="3" id="KW-0479">Metal-binding</keyword>
<evidence type="ECO:0000313" key="12">
    <source>
        <dbReference type="Ensembl" id="ENSMUNP00000026103.1"/>
    </source>
</evidence>
<dbReference type="PANTHER" id="PTHR46105:SF29">
    <property type="entry name" value="ZINC FINGER AND BTB DOMAIN CONTAINING 12"/>
    <property type="match status" value="1"/>
</dbReference>
<dbReference type="InterPro" id="IPR050457">
    <property type="entry name" value="ZnFinger_BTB_dom_contain"/>
</dbReference>
<accession>A0A8V5GCG5</accession>
<dbReference type="SMART" id="SM00225">
    <property type="entry name" value="BTB"/>
    <property type="match status" value="1"/>
</dbReference>